<keyword evidence="3" id="KW-0732">Signal</keyword>
<organism evidence="4">
    <name type="scientific">Eremomyces bilateralis CBS 781.70</name>
    <dbReference type="NCBI Taxonomy" id="1392243"/>
    <lineage>
        <taxon>Eukaryota</taxon>
        <taxon>Fungi</taxon>
        <taxon>Dikarya</taxon>
        <taxon>Ascomycota</taxon>
        <taxon>Pezizomycotina</taxon>
        <taxon>Dothideomycetes</taxon>
        <taxon>Dothideomycetes incertae sedis</taxon>
        <taxon>Eremomycetales</taxon>
        <taxon>Eremomycetaceae</taxon>
        <taxon>Eremomyces</taxon>
    </lineage>
</organism>
<evidence type="ECO:0000313" key="4">
    <source>
        <dbReference type="EMBL" id="KAF1810321.1"/>
    </source>
</evidence>
<feature type="chain" id="PRO_5044631666" evidence="3">
    <location>
        <begin position="18"/>
        <end position="169"/>
    </location>
</feature>
<evidence type="ECO:0000256" key="1">
    <source>
        <dbReference type="ARBA" id="ARBA00022801"/>
    </source>
</evidence>
<dbReference type="EMBL" id="ML975166">
    <property type="protein sequence ID" value="KAF1810321.1"/>
    <property type="molecule type" value="Genomic_DNA"/>
</dbReference>
<keyword evidence="2" id="KW-1015">Disulfide bond</keyword>
<dbReference type="PANTHER" id="PTHR33630:SF9">
    <property type="entry name" value="CUTINASE 4"/>
    <property type="match status" value="1"/>
</dbReference>
<dbReference type="SUPFAM" id="SSF53474">
    <property type="entry name" value="alpha/beta-Hydrolases"/>
    <property type="match status" value="1"/>
</dbReference>
<dbReference type="Gene3D" id="3.40.50.1820">
    <property type="entry name" value="alpha/beta hydrolase"/>
    <property type="match status" value="1"/>
</dbReference>
<dbReference type="RefSeq" id="XP_033531952.1">
    <property type="nucleotide sequence ID" value="XM_033682920.1"/>
</dbReference>
<keyword evidence="5" id="KW-1185">Reference proteome</keyword>
<keyword evidence="1 4" id="KW-0378">Hydrolase</keyword>
<dbReference type="Proteomes" id="UP000504638">
    <property type="component" value="Unplaced"/>
</dbReference>
<dbReference type="PANTHER" id="PTHR33630">
    <property type="entry name" value="CUTINASE RV1984C-RELATED-RELATED"/>
    <property type="match status" value="1"/>
</dbReference>
<evidence type="ECO:0000256" key="2">
    <source>
        <dbReference type="ARBA" id="ARBA00023157"/>
    </source>
</evidence>
<protein>
    <submittedName>
        <fullName evidence="4 6">Alpha/beta-hydrolase</fullName>
    </submittedName>
</protein>
<gene>
    <name evidence="4 6" type="ORF">P152DRAFT_515877</name>
</gene>
<dbReference type="GO" id="GO:0052689">
    <property type="term" value="F:carboxylic ester hydrolase activity"/>
    <property type="evidence" value="ECO:0007669"/>
    <property type="project" value="UniProtKB-ARBA"/>
</dbReference>
<reference evidence="6" key="3">
    <citation type="submission" date="2025-04" db="UniProtKB">
        <authorList>
            <consortium name="RefSeq"/>
        </authorList>
    </citation>
    <scope>IDENTIFICATION</scope>
    <source>
        <strain evidence="6">CBS 781.70</strain>
    </source>
</reference>
<reference evidence="6" key="2">
    <citation type="submission" date="2020-04" db="EMBL/GenBank/DDBJ databases">
        <authorList>
            <consortium name="NCBI Genome Project"/>
        </authorList>
    </citation>
    <scope>NUCLEOTIDE SEQUENCE</scope>
    <source>
        <strain evidence="6">CBS 781.70</strain>
    </source>
</reference>
<dbReference type="AlphaFoldDB" id="A0A6G1FXB6"/>
<dbReference type="InterPro" id="IPR029058">
    <property type="entry name" value="AB_hydrolase_fold"/>
</dbReference>
<dbReference type="Pfam" id="PF01083">
    <property type="entry name" value="Cutinase"/>
    <property type="match status" value="1"/>
</dbReference>
<accession>A0A6G1FXB6</accession>
<evidence type="ECO:0000313" key="5">
    <source>
        <dbReference type="Proteomes" id="UP000504638"/>
    </source>
</evidence>
<sequence length="169" mass="17805">MQFSLAVLAALVPAIWAQCPSVEFIYARATTEPPQNYGNDFDGAAAQTWSRGYGAAGYSLFTNITALIPDAAGHPVHYPASMGDSMPIGVQDYLSHLGETAQRCPDTKFALGGHSQGGMVTVQVIPQIPANILSRVISVTMFGSPACPTQVSGRCMSYCHSGDFVSDSA</sequence>
<dbReference type="InterPro" id="IPR000675">
    <property type="entry name" value="Cutinase/axe"/>
</dbReference>
<evidence type="ECO:0000313" key="6">
    <source>
        <dbReference type="RefSeq" id="XP_033531952.1"/>
    </source>
</evidence>
<proteinExistence type="predicted"/>
<feature type="non-terminal residue" evidence="4">
    <location>
        <position position="169"/>
    </location>
</feature>
<reference evidence="4 6" key="1">
    <citation type="submission" date="2020-01" db="EMBL/GenBank/DDBJ databases">
        <authorList>
            <consortium name="DOE Joint Genome Institute"/>
            <person name="Haridas S."/>
            <person name="Albert R."/>
            <person name="Binder M."/>
            <person name="Bloem J."/>
            <person name="Labutti K."/>
            <person name="Salamov A."/>
            <person name="Andreopoulos B."/>
            <person name="Baker S.E."/>
            <person name="Barry K."/>
            <person name="Bills G."/>
            <person name="Bluhm B.H."/>
            <person name="Cannon C."/>
            <person name="Castanera R."/>
            <person name="Culley D.E."/>
            <person name="Daum C."/>
            <person name="Ezra D."/>
            <person name="Gonzalez J.B."/>
            <person name="Henrissat B."/>
            <person name="Kuo A."/>
            <person name="Liang C."/>
            <person name="Lipzen A."/>
            <person name="Lutzoni F."/>
            <person name="Magnuson J."/>
            <person name="Mondo S."/>
            <person name="Nolan M."/>
            <person name="Ohm R."/>
            <person name="Pangilinan J."/>
            <person name="Park H.-J."/>
            <person name="Ramirez L."/>
            <person name="Alfaro M."/>
            <person name="Sun H."/>
            <person name="Tritt A."/>
            <person name="Yoshinaga Y."/>
            <person name="Zwiers L.-H."/>
            <person name="Turgeon B.G."/>
            <person name="Goodwin S.B."/>
            <person name="Spatafora J.W."/>
            <person name="Crous P.W."/>
            <person name="Grigoriev I.V."/>
        </authorList>
    </citation>
    <scope>NUCLEOTIDE SEQUENCE</scope>
    <source>
        <strain evidence="4 6">CBS 781.70</strain>
    </source>
</reference>
<dbReference type="SMART" id="SM01110">
    <property type="entry name" value="Cutinase"/>
    <property type="match status" value="1"/>
</dbReference>
<dbReference type="GeneID" id="54423490"/>
<feature type="signal peptide" evidence="3">
    <location>
        <begin position="1"/>
        <end position="17"/>
    </location>
</feature>
<dbReference type="OrthoDB" id="3225429at2759"/>
<name>A0A6G1FXB6_9PEZI</name>
<evidence type="ECO:0000256" key="3">
    <source>
        <dbReference type="SAM" id="SignalP"/>
    </source>
</evidence>